<gene>
    <name evidence="1" type="ORF">BV22DRAFT_1080930</name>
</gene>
<dbReference type="Proteomes" id="UP000790709">
    <property type="component" value="Unassembled WGS sequence"/>
</dbReference>
<evidence type="ECO:0000313" key="2">
    <source>
        <dbReference type="Proteomes" id="UP000790709"/>
    </source>
</evidence>
<proteinExistence type="predicted"/>
<dbReference type="EMBL" id="MU266341">
    <property type="protein sequence ID" value="KAH7929454.1"/>
    <property type="molecule type" value="Genomic_DNA"/>
</dbReference>
<accession>A0ACB8BUS3</accession>
<organism evidence="1 2">
    <name type="scientific">Leucogyrophana mollusca</name>
    <dbReference type="NCBI Taxonomy" id="85980"/>
    <lineage>
        <taxon>Eukaryota</taxon>
        <taxon>Fungi</taxon>
        <taxon>Dikarya</taxon>
        <taxon>Basidiomycota</taxon>
        <taxon>Agaricomycotina</taxon>
        <taxon>Agaricomycetes</taxon>
        <taxon>Agaricomycetidae</taxon>
        <taxon>Boletales</taxon>
        <taxon>Boletales incertae sedis</taxon>
        <taxon>Leucogyrophana</taxon>
    </lineage>
</organism>
<sequence length="540" mass="58837">MPAAKTKSAPSNGSAKPKGTKSTPASTVTSSPKAPEQDQGTASFSASGKPDKAAYDAEQERIKSEIDSLQTKLSAVREKISLVTKSGSGSGNDRRSTLRAEMDSIRGQQSTNKSSRGKVLDQLKSIQDGIQKKIKDLQAAKGKTPFKTVAEVDAHVQNLEKQVESGNMKLADEKRALQEISQARRIRRTVEHFQADQDSIEADRRTADELRQQLDDPESKAISDRYEAIKVELDEIKKEADEAYAGRSKLFEERDGLQAQINALFNEKRESAQRFREANDRYWTKVNEDRARRAERARVQRAAEENQKKLDIAERLREEASVPAFQAQIEDCQTLIDSLSGKPSGTLSSASLPARTDVAGVPKLEPRKVEEAGDGLVARKKKGEEEESYFVGKSKKGKKGSAKPSPSETPANAQLNVPLATLSALLSLSIPPPTSTADVARVIEDLKTKKTWFEANQARVTAENMAKAEADITRLTNGVKTEGKGEAGSEVAELTPPNGGGEQPPEPAPTPADKGLPDTAVPSEEVQETLENVREEVDEE</sequence>
<comment type="caution">
    <text evidence="1">The sequence shown here is derived from an EMBL/GenBank/DDBJ whole genome shotgun (WGS) entry which is preliminary data.</text>
</comment>
<protein>
    <submittedName>
        <fullName evidence="1">Uncharacterized protein</fullName>
    </submittedName>
</protein>
<evidence type="ECO:0000313" key="1">
    <source>
        <dbReference type="EMBL" id="KAH7929454.1"/>
    </source>
</evidence>
<keyword evidence="2" id="KW-1185">Reference proteome</keyword>
<reference evidence="1" key="1">
    <citation type="journal article" date="2021" name="New Phytol.">
        <title>Evolutionary innovations through gain and loss of genes in the ectomycorrhizal Boletales.</title>
        <authorList>
            <person name="Wu G."/>
            <person name="Miyauchi S."/>
            <person name="Morin E."/>
            <person name="Kuo A."/>
            <person name="Drula E."/>
            <person name="Varga T."/>
            <person name="Kohler A."/>
            <person name="Feng B."/>
            <person name="Cao Y."/>
            <person name="Lipzen A."/>
            <person name="Daum C."/>
            <person name="Hundley H."/>
            <person name="Pangilinan J."/>
            <person name="Johnson J."/>
            <person name="Barry K."/>
            <person name="LaButti K."/>
            <person name="Ng V."/>
            <person name="Ahrendt S."/>
            <person name="Min B."/>
            <person name="Choi I.G."/>
            <person name="Park H."/>
            <person name="Plett J.M."/>
            <person name="Magnuson J."/>
            <person name="Spatafora J.W."/>
            <person name="Nagy L.G."/>
            <person name="Henrissat B."/>
            <person name="Grigoriev I.V."/>
            <person name="Yang Z.L."/>
            <person name="Xu J."/>
            <person name="Martin F.M."/>
        </authorList>
    </citation>
    <scope>NUCLEOTIDE SEQUENCE</scope>
    <source>
        <strain evidence="1">KUC20120723A-06</strain>
    </source>
</reference>
<name>A0ACB8BUS3_9AGAM</name>